<evidence type="ECO:0000256" key="10">
    <source>
        <dbReference type="ARBA" id="ARBA00023136"/>
    </source>
</evidence>
<evidence type="ECO:0000313" key="15">
    <source>
        <dbReference type="EMBL" id="KAK0528773.1"/>
    </source>
</evidence>
<feature type="transmembrane region" description="Helical" evidence="12">
    <location>
        <begin position="155"/>
        <end position="173"/>
    </location>
</feature>
<evidence type="ECO:0000256" key="5">
    <source>
        <dbReference type="ARBA" id="ARBA00022692"/>
    </source>
</evidence>
<reference evidence="15" key="1">
    <citation type="journal article" date="2023" name="PhytoFront">
        <title>Draft Genome Resources of Seven Strains of Tilletia horrida, Causal Agent of Kernel Smut of Rice.</title>
        <authorList>
            <person name="Khanal S."/>
            <person name="Antony Babu S."/>
            <person name="Zhou X.G."/>
        </authorList>
    </citation>
    <scope>NUCLEOTIDE SEQUENCE</scope>
    <source>
        <strain evidence="15">TX3</strain>
    </source>
</reference>
<dbReference type="GO" id="GO:0020037">
    <property type="term" value="F:heme binding"/>
    <property type="evidence" value="ECO:0007669"/>
    <property type="project" value="TreeGrafter"/>
</dbReference>
<dbReference type="InterPro" id="IPR006593">
    <property type="entry name" value="Cyt_b561/ferric_Rdtase_TM"/>
</dbReference>
<keyword evidence="9" id="KW-0408">Iron</keyword>
<dbReference type="Gene3D" id="1.20.120.1770">
    <property type="match status" value="1"/>
</dbReference>
<name>A0AAN6G9C3_9BASI</name>
<feature type="transmembrane region" description="Helical" evidence="12">
    <location>
        <begin position="90"/>
        <end position="112"/>
    </location>
</feature>
<dbReference type="EMBL" id="JAPDMQ010000263">
    <property type="protein sequence ID" value="KAK0528773.1"/>
    <property type="molecule type" value="Genomic_DNA"/>
</dbReference>
<evidence type="ECO:0000259" key="14">
    <source>
        <dbReference type="PROSITE" id="PS50939"/>
    </source>
</evidence>
<feature type="signal peptide" evidence="13">
    <location>
        <begin position="1"/>
        <end position="21"/>
    </location>
</feature>
<dbReference type="InterPro" id="IPR045150">
    <property type="entry name" value="CYB561D1/2"/>
</dbReference>
<evidence type="ECO:0000256" key="9">
    <source>
        <dbReference type="ARBA" id="ARBA00023004"/>
    </source>
</evidence>
<keyword evidence="8 12" id="KW-1133">Transmembrane helix</keyword>
<evidence type="ECO:0000256" key="6">
    <source>
        <dbReference type="ARBA" id="ARBA00022723"/>
    </source>
</evidence>
<comment type="caution">
    <text evidence="15">The sequence shown here is derived from an EMBL/GenBank/DDBJ whole genome shotgun (WGS) entry which is preliminary data.</text>
</comment>
<feature type="compositionally biased region" description="Low complexity" evidence="11">
    <location>
        <begin position="234"/>
        <end position="261"/>
    </location>
</feature>
<evidence type="ECO:0000256" key="12">
    <source>
        <dbReference type="SAM" id="Phobius"/>
    </source>
</evidence>
<dbReference type="PANTHER" id="PTHR15422:SF24">
    <property type="entry name" value="DOMON RELATED DOMAIN-CONTAINING PROTEIN"/>
    <property type="match status" value="1"/>
</dbReference>
<organism evidence="15 16">
    <name type="scientific">Tilletia horrida</name>
    <dbReference type="NCBI Taxonomy" id="155126"/>
    <lineage>
        <taxon>Eukaryota</taxon>
        <taxon>Fungi</taxon>
        <taxon>Dikarya</taxon>
        <taxon>Basidiomycota</taxon>
        <taxon>Ustilaginomycotina</taxon>
        <taxon>Exobasidiomycetes</taxon>
        <taxon>Tilletiales</taxon>
        <taxon>Tilletiaceae</taxon>
        <taxon>Tilletia</taxon>
    </lineage>
</organism>
<sequence>MPSISSLALSAVLASLPLTAATDAAQHGDEDVLLLKRDTSPSRDLSLPSTRVIIAHITFMIAGWMLTIPLGALIARYGRTYFRWFPTHRAIQLLGLLFVTVGFALAVEFHMLSPGLTHFSTRHGQLGLAIFILGWFQALIGQVGHRLLHKHQLRYLSFFHILFGITLFGLAVYQVSLGFQEWLYLPPSWVPNVFYGWAGLVFLLYAFGFTLLPRELRQKRAAEAQEAGPEEEGSATAPAAAPFRKASVASSSGDSSPTVVAGSPTEESKNKI</sequence>
<protein>
    <recommendedName>
        <fullName evidence="14">Cytochrome b561 domain-containing protein</fullName>
    </recommendedName>
</protein>
<dbReference type="GO" id="GO:0016020">
    <property type="term" value="C:membrane"/>
    <property type="evidence" value="ECO:0007669"/>
    <property type="project" value="UniProtKB-SubCell"/>
</dbReference>
<keyword evidence="13" id="KW-0732">Signal</keyword>
<feature type="region of interest" description="Disordered" evidence="11">
    <location>
        <begin position="221"/>
        <end position="272"/>
    </location>
</feature>
<dbReference type="CDD" id="cd08760">
    <property type="entry name" value="Cyt_b561_FRRS1_like"/>
    <property type="match status" value="1"/>
</dbReference>
<comment type="subcellular location">
    <subcellularLocation>
        <location evidence="2">Membrane</location>
        <topology evidence="2">Multi-pass membrane protein</topology>
    </subcellularLocation>
</comment>
<dbReference type="PROSITE" id="PS50939">
    <property type="entry name" value="CYTOCHROME_B561"/>
    <property type="match status" value="1"/>
</dbReference>
<keyword evidence="3" id="KW-0813">Transport</keyword>
<dbReference type="GO" id="GO:0046872">
    <property type="term" value="F:metal ion binding"/>
    <property type="evidence" value="ECO:0007669"/>
    <property type="project" value="UniProtKB-KW"/>
</dbReference>
<keyword evidence="10 12" id="KW-0472">Membrane</keyword>
<accession>A0AAN6G9C3</accession>
<feature type="transmembrane region" description="Helical" evidence="12">
    <location>
        <begin position="193"/>
        <end position="212"/>
    </location>
</feature>
<feature type="transmembrane region" description="Helical" evidence="12">
    <location>
        <begin position="124"/>
        <end position="143"/>
    </location>
</feature>
<feature type="transmembrane region" description="Helical" evidence="12">
    <location>
        <begin position="53"/>
        <end position="78"/>
    </location>
</feature>
<evidence type="ECO:0000256" key="7">
    <source>
        <dbReference type="ARBA" id="ARBA00022982"/>
    </source>
</evidence>
<evidence type="ECO:0000256" key="4">
    <source>
        <dbReference type="ARBA" id="ARBA00022617"/>
    </source>
</evidence>
<dbReference type="SMART" id="SM00665">
    <property type="entry name" value="B561"/>
    <property type="match status" value="1"/>
</dbReference>
<dbReference type="AlphaFoldDB" id="A0AAN6G9C3"/>
<gene>
    <name evidence="15" type="ORF">OC842_004453</name>
</gene>
<evidence type="ECO:0000256" key="1">
    <source>
        <dbReference type="ARBA" id="ARBA00001970"/>
    </source>
</evidence>
<keyword evidence="4" id="KW-0349">Heme</keyword>
<proteinExistence type="predicted"/>
<feature type="domain" description="Cytochrome b561" evidence="14">
    <location>
        <begin position="18"/>
        <end position="214"/>
    </location>
</feature>
<evidence type="ECO:0000256" key="3">
    <source>
        <dbReference type="ARBA" id="ARBA00022448"/>
    </source>
</evidence>
<dbReference type="PANTHER" id="PTHR15422">
    <property type="entry name" value="OS05G0565100 PROTEIN"/>
    <property type="match status" value="1"/>
</dbReference>
<dbReference type="Proteomes" id="UP001176521">
    <property type="component" value="Unassembled WGS sequence"/>
</dbReference>
<dbReference type="Pfam" id="PF03188">
    <property type="entry name" value="Cytochrom_B561"/>
    <property type="match status" value="1"/>
</dbReference>
<keyword evidence="6" id="KW-0479">Metal-binding</keyword>
<evidence type="ECO:0000256" key="11">
    <source>
        <dbReference type="SAM" id="MobiDB-lite"/>
    </source>
</evidence>
<evidence type="ECO:0000256" key="13">
    <source>
        <dbReference type="SAM" id="SignalP"/>
    </source>
</evidence>
<feature type="chain" id="PRO_5042929163" description="Cytochrome b561 domain-containing protein" evidence="13">
    <location>
        <begin position="22"/>
        <end position="272"/>
    </location>
</feature>
<keyword evidence="7" id="KW-0249">Electron transport</keyword>
<evidence type="ECO:0000256" key="2">
    <source>
        <dbReference type="ARBA" id="ARBA00004141"/>
    </source>
</evidence>
<keyword evidence="16" id="KW-1185">Reference proteome</keyword>
<evidence type="ECO:0000256" key="8">
    <source>
        <dbReference type="ARBA" id="ARBA00022989"/>
    </source>
</evidence>
<keyword evidence="5 12" id="KW-0812">Transmembrane</keyword>
<comment type="cofactor">
    <cofactor evidence="1">
        <name>heme b</name>
        <dbReference type="ChEBI" id="CHEBI:60344"/>
    </cofactor>
</comment>
<dbReference type="GO" id="GO:0140575">
    <property type="term" value="F:transmembrane monodehydroascorbate reductase activity"/>
    <property type="evidence" value="ECO:0007669"/>
    <property type="project" value="InterPro"/>
</dbReference>
<evidence type="ECO:0000313" key="16">
    <source>
        <dbReference type="Proteomes" id="UP001176521"/>
    </source>
</evidence>